<dbReference type="Proteomes" id="UP001499910">
    <property type="component" value="Unassembled WGS sequence"/>
</dbReference>
<accession>A0ABP9LC80</accession>
<proteinExistence type="predicted"/>
<evidence type="ECO:0000313" key="2">
    <source>
        <dbReference type="Proteomes" id="UP001499910"/>
    </source>
</evidence>
<protein>
    <submittedName>
        <fullName evidence="1">Uncharacterized protein</fullName>
    </submittedName>
</protein>
<dbReference type="RefSeq" id="WP_259548957.1">
    <property type="nucleotide sequence ID" value="NZ_BAABHW010000003.1"/>
</dbReference>
<evidence type="ECO:0000313" key="1">
    <source>
        <dbReference type="EMBL" id="GAA5075477.1"/>
    </source>
</evidence>
<reference evidence="2" key="1">
    <citation type="journal article" date="2019" name="Int. J. Syst. Evol. Microbiol.">
        <title>The Global Catalogue of Microorganisms (GCM) 10K type strain sequencing project: providing services to taxonomists for standard genome sequencing and annotation.</title>
        <authorList>
            <consortium name="The Broad Institute Genomics Platform"/>
            <consortium name="The Broad Institute Genome Sequencing Center for Infectious Disease"/>
            <person name="Wu L."/>
            <person name="Ma J."/>
        </authorList>
    </citation>
    <scope>NUCLEOTIDE SEQUENCE [LARGE SCALE GENOMIC DNA]</scope>
    <source>
        <strain evidence="2">JCM 18015</strain>
    </source>
</reference>
<comment type="caution">
    <text evidence="1">The sequence shown here is derived from an EMBL/GenBank/DDBJ whole genome shotgun (WGS) entry which is preliminary data.</text>
</comment>
<organism evidence="1 2">
    <name type="scientific">[Roseibacterium] beibuensis</name>
    <dbReference type="NCBI Taxonomy" id="1193142"/>
    <lineage>
        <taxon>Bacteria</taxon>
        <taxon>Pseudomonadati</taxon>
        <taxon>Pseudomonadota</taxon>
        <taxon>Alphaproteobacteria</taxon>
        <taxon>Rhodobacterales</taxon>
        <taxon>Roseobacteraceae</taxon>
        <taxon>Roseicyclus</taxon>
    </lineage>
</organism>
<name>A0ABP9LC80_9RHOB</name>
<dbReference type="EMBL" id="BAABHW010000003">
    <property type="protein sequence ID" value="GAA5075477.1"/>
    <property type="molecule type" value="Genomic_DNA"/>
</dbReference>
<sequence>MKPFVRELRPEEPARFNPDKLEDLCLRIGENRAEAEVALALDRIAKALADLPDSKRIAGGMRQVITNLRDDADLIGMSTLARAARNALDCLDTGHVVSLSAALARLERVGDRSIQAVWDLEDLSG</sequence>
<keyword evidence="2" id="KW-1185">Reference proteome</keyword>
<gene>
    <name evidence="1" type="ORF">GCM10023209_23490</name>
</gene>